<keyword evidence="5" id="KW-1185">Reference proteome</keyword>
<comment type="caution">
    <text evidence="4">The sequence shown here is derived from an EMBL/GenBank/DDBJ whole genome shotgun (WGS) entry which is preliminary data.</text>
</comment>
<keyword evidence="1 4" id="KW-0808">Transferase</keyword>
<dbReference type="SUPFAM" id="SSF55729">
    <property type="entry name" value="Acyl-CoA N-acyltransferases (Nat)"/>
    <property type="match status" value="1"/>
</dbReference>
<evidence type="ECO:0000259" key="3">
    <source>
        <dbReference type="PROSITE" id="PS51186"/>
    </source>
</evidence>
<evidence type="ECO:0000256" key="1">
    <source>
        <dbReference type="ARBA" id="ARBA00022679"/>
    </source>
</evidence>
<organism evidence="4 5">
    <name type="scientific">Herbiconiux flava</name>
    <dbReference type="NCBI Taxonomy" id="881268"/>
    <lineage>
        <taxon>Bacteria</taxon>
        <taxon>Bacillati</taxon>
        <taxon>Actinomycetota</taxon>
        <taxon>Actinomycetes</taxon>
        <taxon>Micrococcales</taxon>
        <taxon>Microbacteriaceae</taxon>
        <taxon>Herbiconiux</taxon>
    </lineage>
</organism>
<sequence length="162" mass="16879">MGFEGAVRRAGVDDAATVARLLHDFNTEFDTPSPGPDVLAERLRRLLGPTAATSGGGTTAHLAEDAGGAPLGLALVTWHPNVWYDGPVALLDELYVVPTRRGGGVGAALLAAVVDEAGRVGAGAIELGADEPDVDALRFYGRHGFVGGFEPGERSFFLQREL</sequence>
<dbReference type="AlphaFoldDB" id="A0A852SRK3"/>
<evidence type="ECO:0000256" key="2">
    <source>
        <dbReference type="ARBA" id="ARBA00023315"/>
    </source>
</evidence>
<dbReference type="Proteomes" id="UP000549913">
    <property type="component" value="Unassembled WGS sequence"/>
</dbReference>
<dbReference type="InterPro" id="IPR000182">
    <property type="entry name" value="GNAT_dom"/>
</dbReference>
<protein>
    <submittedName>
        <fullName evidence="4">GNAT superfamily N-acetyltransferase</fullName>
    </submittedName>
</protein>
<dbReference type="InterPro" id="IPR050832">
    <property type="entry name" value="Bact_Acetyltransf"/>
</dbReference>
<dbReference type="CDD" id="cd04301">
    <property type="entry name" value="NAT_SF"/>
    <property type="match status" value="1"/>
</dbReference>
<dbReference type="PANTHER" id="PTHR43877">
    <property type="entry name" value="AMINOALKYLPHOSPHONATE N-ACETYLTRANSFERASE-RELATED-RELATED"/>
    <property type="match status" value="1"/>
</dbReference>
<dbReference type="GO" id="GO:0016747">
    <property type="term" value="F:acyltransferase activity, transferring groups other than amino-acyl groups"/>
    <property type="evidence" value="ECO:0007669"/>
    <property type="project" value="InterPro"/>
</dbReference>
<evidence type="ECO:0000313" key="4">
    <source>
        <dbReference type="EMBL" id="NYD71330.1"/>
    </source>
</evidence>
<dbReference type="Gene3D" id="3.40.630.30">
    <property type="match status" value="1"/>
</dbReference>
<dbReference type="PROSITE" id="PS51186">
    <property type="entry name" value="GNAT"/>
    <property type="match status" value="1"/>
</dbReference>
<dbReference type="InterPro" id="IPR016181">
    <property type="entry name" value="Acyl_CoA_acyltransferase"/>
</dbReference>
<feature type="domain" description="N-acetyltransferase" evidence="3">
    <location>
        <begin position="5"/>
        <end position="162"/>
    </location>
</feature>
<dbReference type="RefSeq" id="WP_179548311.1">
    <property type="nucleotide sequence ID" value="NZ_BSEW01000002.1"/>
</dbReference>
<name>A0A852SRK3_9MICO</name>
<accession>A0A852SRK3</accession>
<proteinExistence type="predicted"/>
<gene>
    <name evidence="4" type="ORF">BJ984_002488</name>
</gene>
<reference evidence="4 5" key="1">
    <citation type="submission" date="2020-07" db="EMBL/GenBank/DDBJ databases">
        <title>Sequencing the genomes of 1000 actinobacteria strains.</title>
        <authorList>
            <person name="Klenk H.-P."/>
        </authorList>
    </citation>
    <scope>NUCLEOTIDE SEQUENCE [LARGE SCALE GENOMIC DNA]</scope>
    <source>
        <strain evidence="4 5">DSM 26474</strain>
    </source>
</reference>
<dbReference type="Pfam" id="PF00583">
    <property type="entry name" value="Acetyltransf_1"/>
    <property type="match status" value="1"/>
</dbReference>
<evidence type="ECO:0000313" key="5">
    <source>
        <dbReference type="Proteomes" id="UP000549913"/>
    </source>
</evidence>
<keyword evidence="2" id="KW-0012">Acyltransferase</keyword>
<dbReference type="EMBL" id="JACCBM010000001">
    <property type="protein sequence ID" value="NYD71330.1"/>
    <property type="molecule type" value="Genomic_DNA"/>
</dbReference>